<dbReference type="AlphaFoldDB" id="A0A318KJJ7"/>
<gene>
    <name evidence="1" type="ORF">DES51_12228</name>
</gene>
<dbReference type="RefSeq" id="WP_022938890.1">
    <property type="nucleotide sequence ID" value="NZ_CABKRQ010000007.1"/>
</dbReference>
<protein>
    <submittedName>
        <fullName evidence="1">Uncharacterized protein</fullName>
    </submittedName>
</protein>
<name>A0A318KJJ7_9FIRM</name>
<accession>A0A318KJJ7</accession>
<keyword evidence="2" id="KW-1185">Reference proteome</keyword>
<dbReference type="EMBL" id="QJKH01000022">
    <property type="protein sequence ID" value="PXX74642.1"/>
    <property type="molecule type" value="Genomic_DNA"/>
</dbReference>
<dbReference type="Proteomes" id="UP000247612">
    <property type="component" value="Unassembled WGS sequence"/>
</dbReference>
<dbReference type="STRING" id="1034346.GCA_000313565_02606"/>
<sequence>MIYVTKRNDIAVFTAYEPDTPFFTIEKQPECPYQNDSEHKIIWHCDIDNQKVWYEVEYIEQPTQLDRMEETLIETNLEVQYLSALKELGI</sequence>
<evidence type="ECO:0000313" key="2">
    <source>
        <dbReference type="Proteomes" id="UP000247612"/>
    </source>
</evidence>
<organism evidence="1 2">
    <name type="scientific">Dielma fastidiosa</name>
    <dbReference type="NCBI Taxonomy" id="1034346"/>
    <lineage>
        <taxon>Bacteria</taxon>
        <taxon>Bacillati</taxon>
        <taxon>Bacillota</taxon>
        <taxon>Erysipelotrichia</taxon>
        <taxon>Erysipelotrichales</taxon>
        <taxon>Erysipelotrichaceae</taxon>
        <taxon>Dielma</taxon>
    </lineage>
</organism>
<proteinExistence type="predicted"/>
<comment type="caution">
    <text evidence="1">The sequence shown here is derived from an EMBL/GenBank/DDBJ whole genome shotgun (WGS) entry which is preliminary data.</text>
</comment>
<evidence type="ECO:0000313" key="1">
    <source>
        <dbReference type="EMBL" id="PXX74642.1"/>
    </source>
</evidence>
<reference evidence="1 2" key="1">
    <citation type="submission" date="2018-05" db="EMBL/GenBank/DDBJ databases">
        <title>Genomic Encyclopedia of Type Strains, Phase IV (KMG-IV): sequencing the most valuable type-strain genomes for metagenomic binning, comparative biology and taxonomic classification.</title>
        <authorList>
            <person name="Goeker M."/>
        </authorList>
    </citation>
    <scope>NUCLEOTIDE SEQUENCE [LARGE SCALE GENOMIC DNA]</scope>
    <source>
        <strain evidence="1 2">JC118</strain>
    </source>
</reference>